<dbReference type="RefSeq" id="WP_212564939.1">
    <property type="nucleotide sequence ID" value="NZ_CP050497.1"/>
</dbReference>
<dbReference type="CDD" id="cd00983">
    <property type="entry name" value="RecA"/>
    <property type="match status" value="1"/>
</dbReference>
<feature type="compositionally biased region" description="Low complexity" evidence="13">
    <location>
        <begin position="370"/>
        <end position="390"/>
    </location>
</feature>
<evidence type="ECO:0000256" key="1">
    <source>
        <dbReference type="ARBA" id="ARBA00009391"/>
    </source>
</evidence>
<name>A0A0N9BE54_9SPIR</name>
<evidence type="ECO:0000256" key="3">
    <source>
        <dbReference type="ARBA" id="ARBA00022741"/>
    </source>
</evidence>
<dbReference type="InterPro" id="IPR027417">
    <property type="entry name" value="P-loop_NTPase"/>
</dbReference>
<dbReference type="GO" id="GO:0003697">
    <property type="term" value="F:single-stranded DNA binding"/>
    <property type="evidence" value="ECO:0007669"/>
    <property type="project" value="UniProtKB-UniRule"/>
</dbReference>
<feature type="compositionally biased region" description="Polar residues" evidence="13">
    <location>
        <begin position="359"/>
        <end position="369"/>
    </location>
</feature>
<comment type="similarity">
    <text evidence="1 10 12">Belongs to the RecA family.</text>
</comment>
<dbReference type="NCBIfam" id="TIGR02012">
    <property type="entry name" value="tigrfam_recA"/>
    <property type="match status" value="1"/>
</dbReference>
<proteinExistence type="inferred from homology"/>
<gene>
    <name evidence="10 16" type="primary">recA</name>
</gene>
<dbReference type="InterPro" id="IPR020588">
    <property type="entry name" value="RecA_ATP-bd"/>
</dbReference>
<evidence type="ECO:0000256" key="7">
    <source>
        <dbReference type="ARBA" id="ARBA00023172"/>
    </source>
</evidence>
<dbReference type="GO" id="GO:0005524">
    <property type="term" value="F:ATP binding"/>
    <property type="evidence" value="ECO:0007669"/>
    <property type="project" value="UniProtKB-UniRule"/>
</dbReference>
<feature type="domain" description="RecA family profile 1" evidence="14">
    <location>
        <begin position="51"/>
        <end position="210"/>
    </location>
</feature>
<evidence type="ECO:0000256" key="10">
    <source>
        <dbReference type="HAMAP-Rule" id="MF_00268"/>
    </source>
</evidence>
<feature type="compositionally biased region" description="Low complexity" evidence="13">
    <location>
        <begin position="425"/>
        <end position="436"/>
    </location>
</feature>
<dbReference type="HAMAP" id="MF_00268">
    <property type="entry name" value="RecA"/>
    <property type="match status" value="1"/>
</dbReference>
<dbReference type="PROSITE" id="PS50162">
    <property type="entry name" value="RECA_2"/>
    <property type="match status" value="1"/>
</dbReference>
<dbReference type="PROSITE" id="PS00321">
    <property type="entry name" value="RECA_1"/>
    <property type="match status" value="1"/>
</dbReference>
<keyword evidence="3 10" id="KW-0547">Nucleotide-binding</keyword>
<dbReference type="Pfam" id="PF00154">
    <property type="entry name" value="RecA_N"/>
    <property type="match status" value="1"/>
</dbReference>
<comment type="function">
    <text evidence="10">Can catalyze the hydrolysis of ATP in the presence of single-stranded DNA, the ATP-dependent uptake of single-stranded DNA by duplex DNA, and the ATP-dependent hybridization of homologous single-stranded DNAs. It interacts with LexA causing its activation and leading to its autocatalytic cleavage.</text>
</comment>
<evidence type="ECO:0000259" key="14">
    <source>
        <dbReference type="PROSITE" id="PS50162"/>
    </source>
</evidence>
<evidence type="ECO:0000256" key="12">
    <source>
        <dbReference type="RuleBase" id="RU004527"/>
    </source>
</evidence>
<evidence type="ECO:0000313" key="16">
    <source>
        <dbReference type="EMBL" id="ALB25502.1"/>
    </source>
</evidence>
<accession>A0A0N9BE54</accession>
<dbReference type="GO" id="GO:0006310">
    <property type="term" value="P:DNA recombination"/>
    <property type="evidence" value="ECO:0007669"/>
    <property type="project" value="UniProtKB-UniRule"/>
</dbReference>
<evidence type="ECO:0000256" key="2">
    <source>
        <dbReference type="ARBA" id="ARBA00015553"/>
    </source>
</evidence>
<evidence type="ECO:0000256" key="5">
    <source>
        <dbReference type="ARBA" id="ARBA00022840"/>
    </source>
</evidence>
<dbReference type="GO" id="GO:0003684">
    <property type="term" value="F:damaged DNA binding"/>
    <property type="evidence" value="ECO:0007669"/>
    <property type="project" value="UniProtKB-UniRule"/>
</dbReference>
<dbReference type="AlphaFoldDB" id="A0A0N9BE54"/>
<protein>
    <recommendedName>
        <fullName evidence="2 10">Protein RecA</fullName>
    </recommendedName>
    <alternativeName>
        <fullName evidence="10 11">Recombinase A</fullName>
    </alternativeName>
</protein>
<dbReference type="SUPFAM" id="SSF52540">
    <property type="entry name" value="P-loop containing nucleoside triphosphate hydrolases"/>
    <property type="match status" value="1"/>
</dbReference>
<dbReference type="Pfam" id="PF21096">
    <property type="entry name" value="RecA_C"/>
    <property type="match status" value="1"/>
</dbReference>
<dbReference type="PANTHER" id="PTHR45900:SF1">
    <property type="entry name" value="MITOCHONDRIAL DNA REPAIR PROTEIN RECA HOMOLOG-RELATED"/>
    <property type="match status" value="1"/>
</dbReference>
<keyword evidence="4 10" id="KW-0227">DNA damage</keyword>
<keyword evidence="5 10" id="KW-0067">ATP-binding</keyword>
<reference evidence="16" key="1">
    <citation type="submission" date="2014-11" db="EMBL/GenBank/DDBJ databases">
        <authorList>
            <person name="Zhu J."/>
            <person name="Qi W."/>
            <person name="Song R."/>
        </authorList>
    </citation>
    <scope>NUCLEOTIDE SEQUENCE</scope>
    <source>
        <strain evidence="16">OMZ 806</strain>
    </source>
</reference>
<dbReference type="InterPro" id="IPR020584">
    <property type="entry name" value="DNA_recomb/repair_RecA_CS"/>
</dbReference>
<dbReference type="PROSITE" id="PS50163">
    <property type="entry name" value="RECA_3"/>
    <property type="match status" value="1"/>
</dbReference>
<organism evidence="16">
    <name type="scientific">Treponema vincentii</name>
    <dbReference type="NCBI Taxonomy" id="69710"/>
    <lineage>
        <taxon>Bacteria</taxon>
        <taxon>Pseudomonadati</taxon>
        <taxon>Spirochaetota</taxon>
        <taxon>Spirochaetia</taxon>
        <taxon>Spirochaetales</taxon>
        <taxon>Treponemataceae</taxon>
        <taxon>Treponema</taxon>
    </lineage>
</organism>
<dbReference type="InterPro" id="IPR013765">
    <property type="entry name" value="DNA_recomb/repair_RecA"/>
</dbReference>
<comment type="subcellular location">
    <subcellularLocation>
        <location evidence="10">Cytoplasm</location>
    </subcellularLocation>
</comment>
<dbReference type="PANTHER" id="PTHR45900">
    <property type="entry name" value="RECA"/>
    <property type="match status" value="1"/>
</dbReference>
<dbReference type="SUPFAM" id="SSF54752">
    <property type="entry name" value="RecA protein, C-terminal domain"/>
    <property type="match status" value="1"/>
</dbReference>
<keyword evidence="7 10" id="KW-0233">DNA recombination</keyword>
<evidence type="ECO:0000256" key="11">
    <source>
        <dbReference type="RuleBase" id="RU000526"/>
    </source>
</evidence>
<dbReference type="Gene3D" id="3.40.50.300">
    <property type="entry name" value="P-loop containing nucleotide triphosphate hydrolases"/>
    <property type="match status" value="1"/>
</dbReference>
<dbReference type="InterPro" id="IPR020587">
    <property type="entry name" value="RecA_monomer-monomer_interface"/>
</dbReference>
<evidence type="ECO:0000256" key="13">
    <source>
        <dbReference type="SAM" id="MobiDB-lite"/>
    </source>
</evidence>
<dbReference type="SMART" id="SM00382">
    <property type="entry name" value="AAA"/>
    <property type="match status" value="1"/>
</dbReference>
<dbReference type="GO" id="GO:0005829">
    <property type="term" value="C:cytosol"/>
    <property type="evidence" value="ECO:0007669"/>
    <property type="project" value="TreeGrafter"/>
</dbReference>
<feature type="region of interest" description="Disordered" evidence="13">
    <location>
        <begin position="359"/>
        <end position="452"/>
    </location>
</feature>
<evidence type="ECO:0000259" key="15">
    <source>
        <dbReference type="PROSITE" id="PS50163"/>
    </source>
</evidence>
<keyword evidence="8 10" id="KW-0234">DNA repair</keyword>
<keyword evidence="10" id="KW-0963">Cytoplasm</keyword>
<dbReference type="InterPro" id="IPR003593">
    <property type="entry name" value="AAA+_ATPase"/>
</dbReference>
<evidence type="ECO:0000256" key="6">
    <source>
        <dbReference type="ARBA" id="ARBA00023125"/>
    </source>
</evidence>
<reference evidence="16" key="2">
    <citation type="journal article" date="2016" name="Appl. Environ. Microbiol.">
        <title>Multilocus sequence analysis of phylogroup 1 and 2 oral treponeme strains.</title>
        <authorList>
            <person name="Huo Y.B."/>
            <person name="Chan Y."/>
            <person name="Lacap-Bugler D.C."/>
            <person name="Mo S."/>
            <person name="Woo P.C."/>
            <person name="Leung W.K."/>
            <person name="Watt R.M."/>
        </authorList>
    </citation>
    <scope>NUCLEOTIDE SEQUENCE</scope>
    <source>
        <strain evidence="16">OMZ 806</strain>
    </source>
</reference>
<keyword evidence="9 10" id="KW-0742">SOS response</keyword>
<dbReference type="GO" id="GO:0140664">
    <property type="term" value="F:ATP-dependent DNA damage sensor activity"/>
    <property type="evidence" value="ECO:0007669"/>
    <property type="project" value="InterPro"/>
</dbReference>
<feature type="domain" description="RecA family profile 2" evidence="15">
    <location>
        <begin position="215"/>
        <end position="289"/>
    </location>
</feature>
<evidence type="ECO:0000256" key="8">
    <source>
        <dbReference type="ARBA" id="ARBA00023204"/>
    </source>
</evidence>
<dbReference type="EMBL" id="KP101550">
    <property type="protein sequence ID" value="ALB25502.1"/>
    <property type="molecule type" value="Genomic_DNA"/>
</dbReference>
<dbReference type="PRINTS" id="PR00142">
    <property type="entry name" value="RECA"/>
</dbReference>
<dbReference type="InterPro" id="IPR049428">
    <property type="entry name" value="RecA-like_N"/>
</dbReference>
<dbReference type="FunFam" id="3.40.50.300:FF:000087">
    <property type="entry name" value="Recombinase RecA"/>
    <property type="match status" value="1"/>
</dbReference>
<sequence length="452" mass="47977">MAKTKSEINQVTNITDADEKLKALEAARLQIEKQFGQGSIMKLGAKTETSGIEVIPSGSILLDEALGIGGYPRGRIIEIFGPESSGKTTLALHVVAEAQKRGGIAAFVDAEHALDPQYAQKLGVNIDELWVAQPDAGEQALEITENLVRSGAVDVIVVDSVAALTPQAEIDGEMGDSHMGLQARLMSQALRKLTAIISRSKCILIFINQIRMKIGIAYGNPETTTGGNALKFYSSVRIEVRKGEVLGKDEDEAWGNKVRIKVVKNKVAPPFRKVELEILFGKGISPYGSLLDCAVKYELIDKKGAWYSYKEDKIGQGHDNAVKFLEDNPDIAIDLEKTLRAQLFPNQKYVSSFVKTDQAADSGSAGKTPSGSGEAAAAKTGASKAAASVKPGDTKADKEADAQTAPAGKKSMLEKAALASGKTESLNASSAAVSAAHKSKPGSAFDGDNELF</sequence>
<dbReference type="GO" id="GO:0006281">
    <property type="term" value="P:DNA repair"/>
    <property type="evidence" value="ECO:0007669"/>
    <property type="project" value="UniProtKB-UniRule"/>
</dbReference>
<dbReference type="InterPro" id="IPR023400">
    <property type="entry name" value="RecA_C_sf"/>
</dbReference>
<dbReference type="InterPro" id="IPR049261">
    <property type="entry name" value="RecA-like_C"/>
</dbReference>
<dbReference type="GO" id="GO:0009432">
    <property type="term" value="P:SOS response"/>
    <property type="evidence" value="ECO:0007669"/>
    <property type="project" value="UniProtKB-UniRule"/>
</dbReference>
<feature type="compositionally biased region" description="Basic and acidic residues" evidence="13">
    <location>
        <begin position="392"/>
        <end position="401"/>
    </location>
</feature>
<evidence type="ECO:0000256" key="4">
    <source>
        <dbReference type="ARBA" id="ARBA00022763"/>
    </source>
</evidence>
<feature type="binding site" evidence="10">
    <location>
        <begin position="81"/>
        <end position="88"/>
    </location>
    <ligand>
        <name>ATP</name>
        <dbReference type="ChEBI" id="CHEBI:30616"/>
    </ligand>
</feature>
<evidence type="ECO:0000256" key="9">
    <source>
        <dbReference type="ARBA" id="ARBA00023236"/>
    </source>
</evidence>
<keyword evidence="6 10" id="KW-0238">DNA-binding</keyword>